<dbReference type="KEGG" id="ali:AZOLI_0098"/>
<dbReference type="HOGENOM" id="CLU_101265_0_0_5"/>
<reference evidence="2" key="1">
    <citation type="journal article" date="2011" name="PLoS Genet.">
        <title>Azospirillum genomes reveal transition of bacteria from aquatic to terrestrial environments.</title>
        <authorList>
            <person name="Wisniewski-Dye F."/>
            <person name="Borziak K."/>
            <person name="Khalsa-Moyers G."/>
            <person name="Alexandre G."/>
            <person name="Sukharnikov L.O."/>
            <person name="Wuichet K."/>
            <person name="Hurst G.B."/>
            <person name="McDonald W.H."/>
            <person name="Robertson J.S."/>
            <person name="Barbe V."/>
            <person name="Calteau A."/>
            <person name="Rouy Z."/>
            <person name="Mangenot S."/>
            <person name="Prigent-Combaret C."/>
            <person name="Normand P."/>
            <person name="Boyer M."/>
            <person name="Siguier P."/>
            <person name="Dessaux Y."/>
            <person name="Elmerich C."/>
            <person name="Condemine G."/>
            <person name="Krishnen G."/>
            <person name="Kennedy I."/>
            <person name="Paterson A.H."/>
            <person name="Gonzalez V."/>
            <person name="Mavingui P."/>
            <person name="Zhulin I.B."/>
        </authorList>
    </citation>
    <scope>NUCLEOTIDE SEQUENCE [LARGE SCALE GENOMIC DNA]</scope>
    <source>
        <strain evidence="2">4B</strain>
    </source>
</reference>
<dbReference type="Proteomes" id="UP000005667">
    <property type="component" value="Chromosome"/>
</dbReference>
<accession>G7Z7U8</accession>
<keyword evidence="2" id="KW-1185">Reference proteome</keyword>
<evidence type="ECO:0000313" key="2">
    <source>
        <dbReference type="Proteomes" id="UP000005667"/>
    </source>
</evidence>
<gene>
    <name evidence="1" type="ordered locus">AZOLI_0098</name>
</gene>
<sequence length="239" mass="27167">MITRNYISRQTGEANAQYNTEPACNFFRKRTGKGKRNSIAPRPQKISSRTLNAGSIFWKNILSEESVRHLIEKLRENELNDDLLIPQFAGILADKERFISNVLKYRISVCDQGIGPQDYFKQLETLEILCQLRNALSSDNFELHIQSGYLLDEFSLADVAQNCMNPARNPYLSLIKRDIIPAIMSYSPDVLFLTGRISLFNAAIANIVKSSSLNTHISYTQHSTEYYSISKMLSCILMA</sequence>
<dbReference type="OrthoDB" id="9634391at2"/>
<dbReference type="EMBL" id="FQ311868">
    <property type="protein sequence ID" value="CBS85520.1"/>
    <property type="molecule type" value="Genomic_DNA"/>
</dbReference>
<proteinExistence type="predicted"/>
<organism evidence="1 2">
    <name type="scientific">Azospirillum lipoferum (strain 4B)</name>
    <dbReference type="NCBI Taxonomy" id="862719"/>
    <lineage>
        <taxon>Bacteria</taxon>
        <taxon>Pseudomonadati</taxon>
        <taxon>Pseudomonadota</taxon>
        <taxon>Alphaproteobacteria</taxon>
        <taxon>Rhodospirillales</taxon>
        <taxon>Azospirillaceae</taxon>
        <taxon>Azospirillum</taxon>
    </lineage>
</organism>
<dbReference type="AlphaFoldDB" id="G7Z7U8"/>
<protein>
    <submittedName>
        <fullName evidence="1">Uncharacterized protein</fullName>
    </submittedName>
</protein>
<name>G7Z7U8_AZOL4</name>
<evidence type="ECO:0000313" key="1">
    <source>
        <dbReference type="EMBL" id="CBS85520.1"/>
    </source>
</evidence>